<feature type="domain" description="GAG-pre-integrase" evidence="2">
    <location>
        <begin position="568"/>
        <end position="640"/>
    </location>
</feature>
<comment type="caution">
    <text evidence="3">The sequence shown here is derived from an EMBL/GenBank/DDBJ whole genome shotgun (WGS) entry which is preliminary data.</text>
</comment>
<evidence type="ECO:0000256" key="1">
    <source>
        <dbReference type="SAM" id="MobiDB-lite"/>
    </source>
</evidence>
<dbReference type="InterPro" id="IPR025724">
    <property type="entry name" value="GAG-pre-integrase_dom"/>
</dbReference>
<feature type="compositionally biased region" description="Polar residues" evidence="1">
    <location>
        <begin position="459"/>
        <end position="478"/>
    </location>
</feature>
<proteinExistence type="predicted"/>
<evidence type="ECO:0000313" key="3">
    <source>
        <dbReference type="EMBL" id="GJT61586.1"/>
    </source>
</evidence>
<feature type="region of interest" description="Disordered" evidence="1">
    <location>
        <begin position="404"/>
        <end position="435"/>
    </location>
</feature>
<name>A0ABQ5FE76_9ASTR</name>
<dbReference type="EMBL" id="BQNB010017300">
    <property type="protein sequence ID" value="GJT61586.1"/>
    <property type="molecule type" value="Genomic_DNA"/>
</dbReference>
<dbReference type="Proteomes" id="UP001151760">
    <property type="component" value="Unassembled WGS sequence"/>
</dbReference>
<evidence type="ECO:0000313" key="4">
    <source>
        <dbReference type="Proteomes" id="UP001151760"/>
    </source>
</evidence>
<organism evidence="3 4">
    <name type="scientific">Tanacetum coccineum</name>
    <dbReference type="NCBI Taxonomy" id="301880"/>
    <lineage>
        <taxon>Eukaryota</taxon>
        <taxon>Viridiplantae</taxon>
        <taxon>Streptophyta</taxon>
        <taxon>Embryophyta</taxon>
        <taxon>Tracheophyta</taxon>
        <taxon>Spermatophyta</taxon>
        <taxon>Magnoliopsida</taxon>
        <taxon>eudicotyledons</taxon>
        <taxon>Gunneridae</taxon>
        <taxon>Pentapetalae</taxon>
        <taxon>asterids</taxon>
        <taxon>campanulids</taxon>
        <taxon>Asterales</taxon>
        <taxon>Asteraceae</taxon>
        <taxon>Asteroideae</taxon>
        <taxon>Anthemideae</taxon>
        <taxon>Anthemidinae</taxon>
        <taxon>Tanacetum</taxon>
    </lineage>
</organism>
<feature type="compositionally biased region" description="Basic residues" evidence="1">
    <location>
        <begin position="406"/>
        <end position="420"/>
    </location>
</feature>
<keyword evidence="4" id="KW-1185">Reference proteome</keyword>
<gene>
    <name evidence="3" type="ORF">Tco_1005119</name>
</gene>
<reference evidence="3" key="1">
    <citation type="journal article" date="2022" name="Int. J. Mol. Sci.">
        <title>Draft Genome of Tanacetum Coccineum: Genomic Comparison of Closely Related Tanacetum-Family Plants.</title>
        <authorList>
            <person name="Yamashiro T."/>
            <person name="Shiraishi A."/>
            <person name="Nakayama K."/>
            <person name="Satake H."/>
        </authorList>
    </citation>
    <scope>NUCLEOTIDE SEQUENCE</scope>
</reference>
<feature type="region of interest" description="Disordered" evidence="1">
    <location>
        <begin position="289"/>
        <end position="322"/>
    </location>
</feature>
<accession>A0ABQ5FE76</accession>
<feature type="region of interest" description="Disordered" evidence="1">
    <location>
        <begin position="458"/>
        <end position="478"/>
    </location>
</feature>
<evidence type="ECO:0000259" key="2">
    <source>
        <dbReference type="Pfam" id="PF13976"/>
    </source>
</evidence>
<sequence length="666" mass="75593">MMGGGGGVFVSQKAKSREELYFSNISKTASVSKSISIPNEVFSDDTTPSVARKFLNEVKSTIVTLQRVVKQKMTLDIHNWLSTAHRELHKIVKDEIFPIVNQVDVRLQNFEIQFLKEAAKFVQDFKSLAKEADESLAKHKTLEFEIERLLRAVVSQDIMSIVQSNSVVDTSNLQTDLDRMKEKLENCIIKKEKEYVVLRNNWTPPKVVKTNDLSNPVTSNSVPITKESDVVKNGNVIAPGIFRINPFKTSREDKFVLINQAKASIRTNPIIVSQLHVITKKDVNSDSNGLSSIGVDNTAKTKIPQPRSNTKNDRVPSASKSSCIKNKEVEVEEHHRNLLISKNKDLVSYECNNVKLVIRNDKSKVICVMYKQCLITSNHDVCVLNYENGMNSRVNNLYANVSKTTNQKKHKPTVTKPKKVGSKERLASPKPRKPRTCLRWSPTGRMFDIKGKIIESSELESQSDYSKGDNACTSNPQEPTRKRFLNSTFSLAGLLNLFMVHKLGMFKAYDRKSKASHKFCLEVLGNWHNLFSVGQFCDSDLEVAFRRNTYFVRNLKGVDLLKGNHTTNLYTINLHEMASVSPIFLMARATSTKSWLWHQHLSHLYFDTINDLAKNDLIIGLPKFKYHKEHLYPSCEQGKSKNASHPPKPVPNPKHKWETIYFGESG</sequence>
<feature type="region of interest" description="Disordered" evidence="1">
    <location>
        <begin position="635"/>
        <end position="655"/>
    </location>
</feature>
<feature type="compositionally biased region" description="Polar residues" evidence="1">
    <location>
        <begin position="289"/>
        <end position="300"/>
    </location>
</feature>
<reference evidence="3" key="2">
    <citation type="submission" date="2022-01" db="EMBL/GenBank/DDBJ databases">
        <authorList>
            <person name="Yamashiro T."/>
            <person name="Shiraishi A."/>
            <person name="Satake H."/>
            <person name="Nakayama K."/>
        </authorList>
    </citation>
    <scope>NUCLEOTIDE SEQUENCE</scope>
</reference>
<dbReference type="Pfam" id="PF13976">
    <property type="entry name" value="gag_pre-integrs"/>
    <property type="match status" value="1"/>
</dbReference>
<protein>
    <submittedName>
        <fullName evidence="3">Retrovirus-related pol polyprotein from transposon TNT 1-94</fullName>
    </submittedName>
</protein>